<sequence length="243" mass="26674">MITFRVSVNGTKVCTAGVGPTGVLTIMVRRVAGSPEALLRDGDVSICGLASDRQEFLVWPSRALRVGDEIGIEVLDADTVDPPLKRTPSAESYRATLLRQVRTALGAFAGPMLRDPRRQLATISRSARDLLSRTATAMARRALRPPGARAERAVLVELNSRRVCVAGVPRRGHVMSLITWAGPTRSDVPSHFWFSVGGRDYRTDECLDWSRPALAVGDHLSIRFARSREQDAPARRRGRPLAR</sequence>
<gene>
    <name evidence="1" type="ORF">POL72_18070</name>
</gene>
<dbReference type="RefSeq" id="WP_272096654.1">
    <property type="nucleotide sequence ID" value="NZ_JAQNDK010000002.1"/>
</dbReference>
<protein>
    <submittedName>
        <fullName evidence="1">Uncharacterized protein</fullName>
    </submittedName>
</protein>
<proteinExistence type="predicted"/>
<dbReference type="EMBL" id="JAQNDK010000002">
    <property type="protein sequence ID" value="MDC0679656.1"/>
    <property type="molecule type" value="Genomic_DNA"/>
</dbReference>
<comment type="caution">
    <text evidence="1">The sequence shown here is derived from an EMBL/GenBank/DDBJ whole genome shotgun (WGS) entry which is preliminary data.</text>
</comment>
<evidence type="ECO:0000313" key="2">
    <source>
        <dbReference type="Proteomes" id="UP001217485"/>
    </source>
</evidence>
<reference evidence="1 2" key="1">
    <citation type="submission" date="2023-01" db="EMBL/GenBank/DDBJ databases">
        <title>Minimal conservation of predation-associated metabolite biosynthetic gene clusters underscores biosynthetic potential of Myxococcota including descriptions for ten novel species: Archangium lansinium sp. nov., Myxococcus landrumus sp. nov., Nannocystis bai.</title>
        <authorList>
            <person name="Ahearne A."/>
            <person name="Stevens C."/>
            <person name="Dowd S."/>
        </authorList>
    </citation>
    <scope>NUCLEOTIDE SEQUENCE [LARGE SCALE GENOMIC DNA]</scope>
    <source>
        <strain evidence="1 2">WIWO2</strain>
    </source>
</reference>
<dbReference type="Proteomes" id="UP001217485">
    <property type="component" value="Unassembled WGS sequence"/>
</dbReference>
<name>A0ABT5C387_9BACT</name>
<evidence type="ECO:0000313" key="1">
    <source>
        <dbReference type="EMBL" id="MDC0679656.1"/>
    </source>
</evidence>
<keyword evidence="2" id="KW-1185">Reference proteome</keyword>
<organism evidence="1 2">
    <name type="scientific">Sorangium atrum</name>
    <dbReference type="NCBI Taxonomy" id="2995308"/>
    <lineage>
        <taxon>Bacteria</taxon>
        <taxon>Pseudomonadati</taxon>
        <taxon>Myxococcota</taxon>
        <taxon>Polyangia</taxon>
        <taxon>Polyangiales</taxon>
        <taxon>Polyangiaceae</taxon>
        <taxon>Sorangium</taxon>
    </lineage>
</organism>
<accession>A0ABT5C387</accession>